<sequence length="111" mass="12024">MDSGQDQVLNLMGKMNLSESEKAPVRIGGRSGLASSRGVPQVVAKVLTEHPIRAEVVEATLGKIWCPIKGVECNDLGGNRFLISFMQGSGKKRALDARSIICVREARDLFL</sequence>
<dbReference type="AlphaFoldDB" id="A0A1W0W4U1"/>
<protein>
    <recommendedName>
        <fullName evidence="3">DUF4283 domain-containing protein</fullName>
    </recommendedName>
</protein>
<gene>
    <name evidence="1" type="ORF">SORBI_3002G180732</name>
</gene>
<dbReference type="Proteomes" id="UP000000768">
    <property type="component" value="Chromosome 2"/>
</dbReference>
<organism evidence="1 2">
    <name type="scientific">Sorghum bicolor</name>
    <name type="common">Sorghum</name>
    <name type="synonym">Sorghum vulgare</name>
    <dbReference type="NCBI Taxonomy" id="4558"/>
    <lineage>
        <taxon>Eukaryota</taxon>
        <taxon>Viridiplantae</taxon>
        <taxon>Streptophyta</taxon>
        <taxon>Embryophyta</taxon>
        <taxon>Tracheophyta</taxon>
        <taxon>Spermatophyta</taxon>
        <taxon>Magnoliopsida</taxon>
        <taxon>Liliopsida</taxon>
        <taxon>Poales</taxon>
        <taxon>Poaceae</taxon>
        <taxon>PACMAD clade</taxon>
        <taxon>Panicoideae</taxon>
        <taxon>Andropogonodae</taxon>
        <taxon>Andropogoneae</taxon>
        <taxon>Sorghinae</taxon>
        <taxon>Sorghum</taxon>
    </lineage>
</organism>
<dbReference type="STRING" id="4558.A0A1W0W4U1"/>
<reference evidence="2" key="2">
    <citation type="journal article" date="2018" name="Plant J.">
        <title>The Sorghum bicolor reference genome: improved assembly, gene annotations, a transcriptome atlas, and signatures of genome organization.</title>
        <authorList>
            <person name="McCormick R.F."/>
            <person name="Truong S.K."/>
            <person name="Sreedasyam A."/>
            <person name="Jenkins J."/>
            <person name="Shu S."/>
            <person name="Sims D."/>
            <person name="Kennedy M."/>
            <person name="Amirebrahimi M."/>
            <person name="Weers B.D."/>
            <person name="McKinley B."/>
            <person name="Mattison A."/>
            <person name="Morishige D.T."/>
            <person name="Grimwood J."/>
            <person name="Schmutz J."/>
            <person name="Mullet J.E."/>
        </authorList>
    </citation>
    <scope>NUCLEOTIDE SEQUENCE [LARGE SCALE GENOMIC DNA]</scope>
    <source>
        <strain evidence="2">cv. BTx623</strain>
    </source>
</reference>
<name>A0A1W0W4U1_SORBI</name>
<keyword evidence="2" id="KW-1185">Reference proteome</keyword>
<accession>A0A1W0W4U1</accession>
<evidence type="ECO:0000313" key="2">
    <source>
        <dbReference type="Proteomes" id="UP000000768"/>
    </source>
</evidence>
<evidence type="ECO:0008006" key="3">
    <source>
        <dbReference type="Google" id="ProtNLM"/>
    </source>
</evidence>
<proteinExistence type="predicted"/>
<reference evidence="1 2" key="1">
    <citation type="journal article" date="2009" name="Nature">
        <title>The Sorghum bicolor genome and the diversification of grasses.</title>
        <authorList>
            <person name="Paterson A.H."/>
            <person name="Bowers J.E."/>
            <person name="Bruggmann R."/>
            <person name="Dubchak I."/>
            <person name="Grimwood J."/>
            <person name="Gundlach H."/>
            <person name="Haberer G."/>
            <person name="Hellsten U."/>
            <person name="Mitros T."/>
            <person name="Poliakov A."/>
            <person name="Schmutz J."/>
            <person name="Spannagl M."/>
            <person name="Tang H."/>
            <person name="Wang X."/>
            <person name="Wicker T."/>
            <person name="Bharti A.K."/>
            <person name="Chapman J."/>
            <person name="Feltus F.A."/>
            <person name="Gowik U."/>
            <person name="Grigoriev I.V."/>
            <person name="Lyons E."/>
            <person name="Maher C.A."/>
            <person name="Martis M."/>
            <person name="Narechania A."/>
            <person name="Otillar R.P."/>
            <person name="Penning B.W."/>
            <person name="Salamov A.A."/>
            <person name="Wang Y."/>
            <person name="Zhang L."/>
            <person name="Carpita N.C."/>
            <person name="Freeling M."/>
            <person name="Gingle A.R."/>
            <person name="Hash C.T."/>
            <person name="Keller B."/>
            <person name="Klein P."/>
            <person name="Kresovich S."/>
            <person name="McCann M.C."/>
            <person name="Ming R."/>
            <person name="Peterson D.G."/>
            <person name="Mehboob-ur-Rahman"/>
            <person name="Ware D."/>
            <person name="Westhoff P."/>
            <person name="Mayer K.F."/>
            <person name="Messing J."/>
            <person name="Rokhsar D.S."/>
        </authorList>
    </citation>
    <scope>NUCLEOTIDE SEQUENCE [LARGE SCALE GENOMIC DNA]</scope>
    <source>
        <strain evidence="2">cv. BTx623</strain>
    </source>
</reference>
<evidence type="ECO:0000313" key="1">
    <source>
        <dbReference type="EMBL" id="OQU89363.1"/>
    </source>
</evidence>
<dbReference type="InParanoid" id="A0A1W0W4U1"/>
<dbReference type="EMBL" id="CM000761">
    <property type="protein sequence ID" value="OQU89363.1"/>
    <property type="molecule type" value="Genomic_DNA"/>
</dbReference>
<dbReference type="Gramene" id="OQU89363">
    <property type="protein sequence ID" value="OQU89363"/>
    <property type="gene ID" value="SORBI_3002G180732"/>
</dbReference>
<dbReference type="OMA" id="IICVREA"/>